<evidence type="ECO:0000313" key="2">
    <source>
        <dbReference type="Proteomes" id="UP001055634"/>
    </source>
</evidence>
<name>A0A9E7N541_9CAUD</name>
<sequence>MPMIQTRTLYQIDELPTETAKEAARTWFTDVVMSGDTDYAEPVLEEADAFAALMGITLDTELNGSPRILWSGFYTQGDGACFTGGYVFKAGALAALKEEAPRDAKLLQIAADLFTLQQDNGFALRAEISHRDRYTHSGSVDIHVTFGEDGDVTPETERALANVLRRYMDWIWEQLREAYEAKTSDEAVNETLKINGYWFDETGKHVAV</sequence>
<dbReference type="EMBL" id="ON529850">
    <property type="protein sequence ID" value="UTC28514.1"/>
    <property type="molecule type" value="Genomic_DNA"/>
</dbReference>
<accession>A0A9E7N541</accession>
<proteinExistence type="predicted"/>
<protein>
    <recommendedName>
        <fullName evidence="3">Antitoxin of toxin-antitoxin stability system</fullName>
    </recommendedName>
</protein>
<reference evidence="1" key="1">
    <citation type="submission" date="2022-04" db="EMBL/GenBank/DDBJ databases">
        <authorList>
            <person name="Friedrich I."/>
            <person name="Schneider D."/>
            <person name="Poehlein A."/>
            <person name="Hertel R."/>
            <person name="Daniel R."/>
        </authorList>
    </citation>
    <scope>NUCLEOTIDE SEQUENCE</scope>
</reference>
<organism evidence="1 2">
    <name type="scientific">Brevundimonas phage vB_BpoS-Gurke</name>
    <dbReference type="NCBI Taxonomy" id="2948599"/>
    <lineage>
        <taxon>Viruses</taxon>
        <taxon>Duplodnaviria</taxon>
        <taxon>Heunggongvirae</taxon>
        <taxon>Uroviricota</taxon>
        <taxon>Caudoviricetes</taxon>
        <taxon>Jeanschmidtviridae</taxon>
        <taxon>Kikimoravirus</taxon>
        <taxon>Kikimoravirus gurke</taxon>
    </lineage>
</organism>
<evidence type="ECO:0008006" key="3">
    <source>
        <dbReference type="Google" id="ProtNLM"/>
    </source>
</evidence>
<dbReference type="Proteomes" id="UP001055634">
    <property type="component" value="Segment"/>
</dbReference>
<gene>
    <name evidence="1" type="ORF">GURKE_05120</name>
</gene>
<evidence type="ECO:0000313" key="1">
    <source>
        <dbReference type="EMBL" id="UTC28514.1"/>
    </source>
</evidence>
<keyword evidence="2" id="KW-1185">Reference proteome</keyword>